<accession>A0A0E9RQM4</accession>
<reference evidence="1" key="2">
    <citation type="journal article" date="2015" name="Fish Shellfish Immunol.">
        <title>Early steps in the European eel (Anguilla anguilla)-Vibrio vulnificus interaction in the gills: Role of the RtxA13 toxin.</title>
        <authorList>
            <person name="Callol A."/>
            <person name="Pajuelo D."/>
            <person name="Ebbesson L."/>
            <person name="Teles M."/>
            <person name="MacKenzie S."/>
            <person name="Amaro C."/>
        </authorList>
    </citation>
    <scope>NUCLEOTIDE SEQUENCE</scope>
</reference>
<organism evidence="1">
    <name type="scientific">Anguilla anguilla</name>
    <name type="common">European freshwater eel</name>
    <name type="synonym">Muraena anguilla</name>
    <dbReference type="NCBI Taxonomy" id="7936"/>
    <lineage>
        <taxon>Eukaryota</taxon>
        <taxon>Metazoa</taxon>
        <taxon>Chordata</taxon>
        <taxon>Craniata</taxon>
        <taxon>Vertebrata</taxon>
        <taxon>Euteleostomi</taxon>
        <taxon>Actinopterygii</taxon>
        <taxon>Neopterygii</taxon>
        <taxon>Teleostei</taxon>
        <taxon>Anguilliformes</taxon>
        <taxon>Anguillidae</taxon>
        <taxon>Anguilla</taxon>
    </lineage>
</organism>
<sequence>MAVREKCRRFQWRGQAKKKLTNKMLSRNYLISVMHKPHIC</sequence>
<reference evidence="1" key="1">
    <citation type="submission" date="2014-11" db="EMBL/GenBank/DDBJ databases">
        <authorList>
            <person name="Amaro Gonzalez C."/>
        </authorList>
    </citation>
    <scope>NUCLEOTIDE SEQUENCE</scope>
</reference>
<dbReference type="EMBL" id="GBXM01077460">
    <property type="protein sequence ID" value="JAH31117.1"/>
    <property type="molecule type" value="Transcribed_RNA"/>
</dbReference>
<evidence type="ECO:0000313" key="1">
    <source>
        <dbReference type="EMBL" id="JAH31117.1"/>
    </source>
</evidence>
<proteinExistence type="predicted"/>
<protein>
    <submittedName>
        <fullName evidence="1">Uncharacterized protein</fullName>
    </submittedName>
</protein>
<name>A0A0E9RQM4_ANGAN</name>
<dbReference type="AlphaFoldDB" id="A0A0E9RQM4"/>